<sequence>MKDAVRTQPAGSQLRPMALRHPGNAPVDEDEPVALRCTPEAARPAPQLLLELFCTSHTEHHPHGDGSL</sequence>
<organism evidence="2 3">
    <name type="scientific">Liparis tanakae</name>
    <name type="common">Tanaka's snailfish</name>
    <dbReference type="NCBI Taxonomy" id="230148"/>
    <lineage>
        <taxon>Eukaryota</taxon>
        <taxon>Metazoa</taxon>
        <taxon>Chordata</taxon>
        <taxon>Craniata</taxon>
        <taxon>Vertebrata</taxon>
        <taxon>Euteleostomi</taxon>
        <taxon>Actinopterygii</taxon>
        <taxon>Neopterygii</taxon>
        <taxon>Teleostei</taxon>
        <taxon>Neoteleostei</taxon>
        <taxon>Acanthomorphata</taxon>
        <taxon>Eupercaria</taxon>
        <taxon>Perciformes</taxon>
        <taxon>Cottioidei</taxon>
        <taxon>Cottales</taxon>
        <taxon>Liparidae</taxon>
        <taxon>Liparis</taxon>
    </lineage>
</organism>
<proteinExistence type="predicted"/>
<feature type="region of interest" description="Disordered" evidence="1">
    <location>
        <begin position="1"/>
        <end position="30"/>
    </location>
</feature>
<dbReference type="Proteomes" id="UP000314294">
    <property type="component" value="Unassembled WGS sequence"/>
</dbReference>
<keyword evidence="3" id="KW-1185">Reference proteome</keyword>
<name>A0A4Z2F2I0_9TELE</name>
<dbReference type="AlphaFoldDB" id="A0A4Z2F2I0"/>
<evidence type="ECO:0000313" key="2">
    <source>
        <dbReference type="EMBL" id="TNN35349.1"/>
    </source>
</evidence>
<protein>
    <submittedName>
        <fullName evidence="2">Uncharacterized protein</fullName>
    </submittedName>
</protein>
<gene>
    <name evidence="2" type="ORF">EYF80_054494</name>
</gene>
<comment type="caution">
    <text evidence="2">The sequence shown here is derived from an EMBL/GenBank/DDBJ whole genome shotgun (WGS) entry which is preliminary data.</text>
</comment>
<reference evidence="2 3" key="1">
    <citation type="submission" date="2019-03" db="EMBL/GenBank/DDBJ databases">
        <title>First draft genome of Liparis tanakae, snailfish: a comprehensive survey of snailfish specific genes.</title>
        <authorList>
            <person name="Kim W."/>
            <person name="Song I."/>
            <person name="Jeong J.-H."/>
            <person name="Kim D."/>
            <person name="Kim S."/>
            <person name="Ryu S."/>
            <person name="Song J.Y."/>
            <person name="Lee S.K."/>
        </authorList>
    </citation>
    <scope>NUCLEOTIDE SEQUENCE [LARGE SCALE GENOMIC DNA]</scope>
    <source>
        <tissue evidence="2">Muscle</tissue>
    </source>
</reference>
<dbReference type="EMBL" id="SRLO01001784">
    <property type="protein sequence ID" value="TNN35349.1"/>
    <property type="molecule type" value="Genomic_DNA"/>
</dbReference>
<accession>A0A4Z2F2I0</accession>
<evidence type="ECO:0000256" key="1">
    <source>
        <dbReference type="SAM" id="MobiDB-lite"/>
    </source>
</evidence>
<evidence type="ECO:0000313" key="3">
    <source>
        <dbReference type="Proteomes" id="UP000314294"/>
    </source>
</evidence>